<keyword evidence="8" id="KW-1185">Reference proteome</keyword>
<dbReference type="AlphaFoldDB" id="A0A2I0XDY0"/>
<evidence type="ECO:0000259" key="6">
    <source>
        <dbReference type="PROSITE" id="PS50217"/>
    </source>
</evidence>
<evidence type="ECO:0000256" key="4">
    <source>
        <dbReference type="ARBA" id="ARBA00023163"/>
    </source>
</evidence>
<dbReference type="GO" id="GO:0005634">
    <property type="term" value="C:nucleus"/>
    <property type="evidence" value="ECO:0007669"/>
    <property type="project" value="UniProtKB-SubCell"/>
</dbReference>
<dbReference type="Proteomes" id="UP000233837">
    <property type="component" value="Unassembled WGS sequence"/>
</dbReference>
<dbReference type="InterPro" id="IPR046347">
    <property type="entry name" value="bZIP_sf"/>
</dbReference>
<accession>A0A2I0XDY0</accession>
<dbReference type="InterPro" id="IPR004827">
    <property type="entry name" value="bZIP"/>
</dbReference>
<evidence type="ECO:0000256" key="2">
    <source>
        <dbReference type="ARBA" id="ARBA00023015"/>
    </source>
</evidence>
<dbReference type="GO" id="GO:0000976">
    <property type="term" value="F:transcription cis-regulatory region binding"/>
    <property type="evidence" value="ECO:0007669"/>
    <property type="project" value="TreeGrafter"/>
</dbReference>
<gene>
    <name evidence="7" type="primary">OBF1</name>
    <name evidence="7" type="ORF">MA16_Dca001943</name>
</gene>
<dbReference type="Pfam" id="PF00170">
    <property type="entry name" value="bZIP_1"/>
    <property type="match status" value="1"/>
</dbReference>
<name>A0A2I0XDY0_9ASPA</name>
<dbReference type="GO" id="GO:0045893">
    <property type="term" value="P:positive regulation of DNA-templated transcription"/>
    <property type="evidence" value="ECO:0007669"/>
    <property type="project" value="TreeGrafter"/>
</dbReference>
<dbReference type="InterPro" id="IPR045314">
    <property type="entry name" value="bZIP_plant_GBF1"/>
</dbReference>
<evidence type="ECO:0000313" key="7">
    <source>
        <dbReference type="EMBL" id="PKU86112.1"/>
    </source>
</evidence>
<organism evidence="7 8">
    <name type="scientific">Dendrobium catenatum</name>
    <dbReference type="NCBI Taxonomy" id="906689"/>
    <lineage>
        <taxon>Eukaryota</taxon>
        <taxon>Viridiplantae</taxon>
        <taxon>Streptophyta</taxon>
        <taxon>Embryophyta</taxon>
        <taxon>Tracheophyta</taxon>
        <taxon>Spermatophyta</taxon>
        <taxon>Magnoliopsida</taxon>
        <taxon>Liliopsida</taxon>
        <taxon>Asparagales</taxon>
        <taxon>Orchidaceae</taxon>
        <taxon>Epidendroideae</taxon>
        <taxon>Malaxideae</taxon>
        <taxon>Dendrobiinae</taxon>
        <taxon>Dendrobium</taxon>
    </lineage>
</organism>
<keyword evidence="5" id="KW-0539">Nucleus</keyword>
<evidence type="ECO:0000256" key="1">
    <source>
        <dbReference type="ARBA" id="ARBA00004123"/>
    </source>
</evidence>
<feature type="domain" description="BZIP" evidence="6">
    <location>
        <begin position="22"/>
        <end position="92"/>
    </location>
</feature>
<dbReference type="Gene3D" id="1.20.5.170">
    <property type="match status" value="1"/>
</dbReference>
<comment type="subcellular location">
    <subcellularLocation>
        <location evidence="1">Nucleus</location>
    </subcellularLocation>
</comment>
<keyword evidence="4" id="KW-0804">Transcription</keyword>
<reference evidence="7 8" key="1">
    <citation type="journal article" date="2016" name="Sci. Rep.">
        <title>The Dendrobium catenatum Lindl. genome sequence provides insights into polysaccharide synthase, floral development and adaptive evolution.</title>
        <authorList>
            <person name="Zhang G.Q."/>
            <person name="Xu Q."/>
            <person name="Bian C."/>
            <person name="Tsai W.C."/>
            <person name="Yeh C.M."/>
            <person name="Liu K.W."/>
            <person name="Yoshida K."/>
            <person name="Zhang L.S."/>
            <person name="Chang S.B."/>
            <person name="Chen F."/>
            <person name="Shi Y."/>
            <person name="Su Y.Y."/>
            <person name="Zhang Y.Q."/>
            <person name="Chen L.J."/>
            <person name="Yin Y."/>
            <person name="Lin M."/>
            <person name="Huang H."/>
            <person name="Deng H."/>
            <person name="Wang Z.W."/>
            <person name="Zhu S.L."/>
            <person name="Zhao X."/>
            <person name="Deng C."/>
            <person name="Niu S.C."/>
            <person name="Huang J."/>
            <person name="Wang M."/>
            <person name="Liu G.H."/>
            <person name="Yang H.J."/>
            <person name="Xiao X.J."/>
            <person name="Hsiao Y.Y."/>
            <person name="Wu W.L."/>
            <person name="Chen Y.Y."/>
            <person name="Mitsuda N."/>
            <person name="Ohme-Takagi M."/>
            <person name="Luo Y.B."/>
            <person name="Van de Peer Y."/>
            <person name="Liu Z.J."/>
        </authorList>
    </citation>
    <scope>NUCLEOTIDE SEQUENCE [LARGE SCALE GENOMIC DNA]</scope>
    <source>
        <tissue evidence="7">The whole plant</tissue>
    </source>
</reference>
<sequence>MDCSTTTAATTTINFTTLSSADGRRLRRMISNRESARRSRMRKQRHLEDLRSRVGRLRLENIAVAERIASISGRCVLVRRENEQLKSESAALCRRLSEIRQLLFLRQLDCLSSPPAFPSAASSRFGLSNEQILYNFIIILK</sequence>
<dbReference type="CDD" id="cd14702">
    <property type="entry name" value="bZIP_plant_GBF1"/>
    <property type="match status" value="1"/>
</dbReference>
<evidence type="ECO:0000256" key="5">
    <source>
        <dbReference type="ARBA" id="ARBA00023242"/>
    </source>
</evidence>
<proteinExistence type="predicted"/>
<dbReference type="PANTHER" id="PTHR45764:SF21">
    <property type="entry name" value="OS03G0770000 PROTEIN"/>
    <property type="match status" value="1"/>
</dbReference>
<evidence type="ECO:0000256" key="3">
    <source>
        <dbReference type="ARBA" id="ARBA00023125"/>
    </source>
</evidence>
<dbReference type="PROSITE" id="PS50217">
    <property type="entry name" value="BZIP"/>
    <property type="match status" value="1"/>
</dbReference>
<dbReference type="PROSITE" id="PS00036">
    <property type="entry name" value="BZIP_BASIC"/>
    <property type="match status" value="1"/>
</dbReference>
<dbReference type="SUPFAM" id="SSF57959">
    <property type="entry name" value="Leucine zipper domain"/>
    <property type="match status" value="1"/>
</dbReference>
<protein>
    <submittedName>
        <fullName evidence="7">Ocs element-binding factor 1</fullName>
    </submittedName>
</protein>
<evidence type="ECO:0000313" key="8">
    <source>
        <dbReference type="Proteomes" id="UP000233837"/>
    </source>
</evidence>
<keyword evidence="3" id="KW-0238">DNA-binding</keyword>
<dbReference type="GO" id="GO:0046982">
    <property type="term" value="F:protein heterodimerization activity"/>
    <property type="evidence" value="ECO:0007669"/>
    <property type="project" value="UniProtKB-ARBA"/>
</dbReference>
<dbReference type="GO" id="GO:0003700">
    <property type="term" value="F:DNA-binding transcription factor activity"/>
    <property type="evidence" value="ECO:0007669"/>
    <property type="project" value="InterPro"/>
</dbReference>
<keyword evidence="2" id="KW-0805">Transcription regulation</keyword>
<dbReference type="PANTHER" id="PTHR45764">
    <property type="entry name" value="BZIP TRANSCRIPTION FACTOR 44"/>
    <property type="match status" value="1"/>
</dbReference>
<dbReference type="SMART" id="SM00338">
    <property type="entry name" value="BRLZ"/>
    <property type="match status" value="1"/>
</dbReference>
<dbReference type="EMBL" id="KZ501954">
    <property type="protein sequence ID" value="PKU86112.1"/>
    <property type="molecule type" value="Genomic_DNA"/>
</dbReference>
<reference evidence="7 8" key="2">
    <citation type="journal article" date="2017" name="Nature">
        <title>The Apostasia genome and the evolution of orchids.</title>
        <authorList>
            <person name="Zhang G.Q."/>
            <person name="Liu K.W."/>
            <person name="Li Z."/>
            <person name="Lohaus R."/>
            <person name="Hsiao Y.Y."/>
            <person name="Niu S.C."/>
            <person name="Wang J.Y."/>
            <person name="Lin Y.C."/>
            <person name="Xu Q."/>
            <person name="Chen L.J."/>
            <person name="Yoshida K."/>
            <person name="Fujiwara S."/>
            <person name="Wang Z.W."/>
            <person name="Zhang Y.Q."/>
            <person name="Mitsuda N."/>
            <person name="Wang M."/>
            <person name="Liu G.H."/>
            <person name="Pecoraro L."/>
            <person name="Huang H.X."/>
            <person name="Xiao X.J."/>
            <person name="Lin M."/>
            <person name="Wu X.Y."/>
            <person name="Wu W.L."/>
            <person name="Chen Y.Y."/>
            <person name="Chang S.B."/>
            <person name="Sakamoto S."/>
            <person name="Ohme-Takagi M."/>
            <person name="Yagi M."/>
            <person name="Zeng S.J."/>
            <person name="Shen C.Y."/>
            <person name="Yeh C.M."/>
            <person name="Luo Y.B."/>
            <person name="Tsai W.C."/>
            <person name="Van de Peer Y."/>
            <person name="Liu Z.J."/>
        </authorList>
    </citation>
    <scope>NUCLEOTIDE SEQUENCE [LARGE SCALE GENOMIC DNA]</scope>
    <source>
        <tissue evidence="7">The whole plant</tissue>
    </source>
</reference>
<dbReference type="FunFam" id="1.20.5.170:FF:000020">
    <property type="entry name" value="BZIP transcription factor"/>
    <property type="match status" value="1"/>
</dbReference>